<dbReference type="Gene3D" id="1.20.5.500">
    <property type="entry name" value="Single helix bin"/>
    <property type="match status" value="1"/>
</dbReference>
<evidence type="ECO:0000313" key="6">
    <source>
        <dbReference type="Proteomes" id="UP001178508"/>
    </source>
</evidence>
<evidence type="ECO:0000259" key="4">
    <source>
        <dbReference type="PROSITE" id="PS51842"/>
    </source>
</evidence>
<dbReference type="EMBL" id="OY660866">
    <property type="protein sequence ID" value="CAJ1053700.1"/>
    <property type="molecule type" value="Genomic_DNA"/>
</dbReference>
<dbReference type="GO" id="GO:0005198">
    <property type="term" value="F:structural molecule activity"/>
    <property type="evidence" value="ECO:0007669"/>
    <property type="project" value="InterPro"/>
</dbReference>
<reference evidence="5" key="1">
    <citation type="submission" date="2023-08" db="EMBL/GenBank/DDBJ databases">
        <authorList>
            <person name="Alioto T."/>
            <person name="Alioto T."/>
            <person name="Gomez Garrido J."/>
        </authorList>
    </citation>
    <scope>NUCLEOTIDE SEQUENCE</scope>
</reference>
<dbReference type="PROSITE" id="PS51842">
    <property type="entry name" value="IF_ROD_2"/>
    <property type="match status" value="1"/>
</dbReference>
<proteinExistence type="predicted"/>
<dbReference type="InterPro" id="IPR039008">
    <property type="entry name" value="IF_rod_dom"/>
</dbReference>
<dbReference type="SMART" id="SM01391">
    <property type="entry name" value="Filament"/>
    <property type="match status" value="1"/>
</dbReference>
<evidence type="ECO:0000313" key="5">
    <source>
        <dbReference type="EMBL" id="CAJ1053700.1"/>
    </source>
</evidence>
<evidence type="ECO:0000256" key="3">
    <source>
        <dbReference type="SAM" id="Coils"/>
    </source>
</evidence>
<feature type="domain" description="IF rod" evidence="4">
    <location>
        <begin position="77"/>
        <end position="388"/>
    </location>
</feature>
<evidence type="ECO:0000256" key="2">
    <source>
        <dbReference type="ARBA" id="ARBA00023054"/>
    </source>
</evidence>
<evidence type="ECO:0000256" key="1">
    <source>
        <dbReference type="ARBA" id="ARBA00022754"/>
    </source>
</evidence>
<keyword evidence="2 3" id="KW-0175">Coiled coil</keyword>
<sequence length="442" mass="50599">MSFSHRSYSSRSISSSSLSGGMPLVGSGQARISSGFFQSRTPSVYGGAGGMGTRISQSIFSSGTADSFGESSVITNEKLTMQNLNDRLASYLDKVRSLEAANRKLELQIREYYEKRSPTVSRDFTAFFATISDLRAQIMMKYADNQKILLQIDNARLAADDFKMKFETELNMHNMVEADVARLRGVRDSLTLSIADLEVQIEGLKEELAYMKTNHEEEMCQLRIQQTGTVNVEVDSAASVDLNKVLEEMREQYEAAAIKNKQELEKWFQAKMETLQNEISVCSKEVKTYSSELSELKRTYQSLEITRQGIITEIQCRQQNLEEYKSRYSIQLSQLQASINMLETELQQLRVSLEHQQGEYNLLLDIKMRLELEIAEYRRLLEGELHEKKQYEEKKVLVITKVEEKVEEHKPHIERRVKTIVEEIIDGRVVSSSVDTEVTDIQ</sequence>
<dbReference type="AlphaFoldDB" id="A0AAV1EYD5"/>
<feature type="coiled-coil region" evidence="3">
    <location>
        <begin position="187"/>
        <end position="214"/>
    </location>
</feature>
<accession>A0AAV1EYD5</accession>
<dbReference type="PANTHER" id="PTHR23239">
    <property type="entry name" value="INTERMEDIATE FILAMENT"/>
    <property type="match status" value="1"/>
</dbReference>
<dbReference type="Pfam" id="PF00038">
    <property type="entry name" value="Filament"/>
    <property type="match status" value="1"/>
</dbReference>
<dbReference type="PRINTS" id="PR01248">
    <property type="entry name" value="TYPE1KERATIN"/>
</dbReference>
<dbReference type="FunFam" id="1.20.5.500:FF:000001">
    <property type="entry name" value="Type II keratin 23"/>
    <property type="match status" value="1"/>
</dbReference>
<dbReference type="GO" id="GO:0005882">
    <property type="term" value="C:intermediate filament"/>
    <property type="evidence" value="ECO:0007669"/>
    <property type="project" value="UniProtKB-KW"/>
</dbReference>
<feature type="coiled-coil region" evidence="3">
    <location>
        <begin position="74"/>
        <end position="115"/>
    </location>
</feature>
<dbReference type="InterPro" id="IPR002957">
    <property type="entry name" value="Keratin_I"/>
</dbReference>
<dbReference type="Gene3D" id="1.20.5.170">
    <property type="match status" value="1"/>
</dbReference>
<dbReference type="PANTHER" id="PTHR23239:SF180">
    <property type="entry name" value="KERATIN, TYPE I CYTOSKELETAL 17"/>
    <property type="match status" value="1"/>
</dbReference>
<feature type="coiled-coil region" evidence="3">
    <location>
        <begin position="243"/>
        <end position="394"/>
    </location>
</feature>
<gene>
    <name evidence="5" type="ORF">XNOV1_A025196</name>
</gene>
<keyword evidence="1" id="KW-0403">Intermediate filament</keyword>
<organism evidence="5 6">
    <name type="scientific">Xyrichtys novacula</name>
    <name type="common">Pearly razorfish</name>
    <name type="synonym">Hemipteronotus novacula</name>
    <dbReference type="NCBI Taxonomy" id="13765"/>
    <lineage>
        <taxon>Eukaryota</taxon>
        <taxon>Metazoa</taxon>
        <taxon>Chordata</taxon>
        <taxon>Craniata</taxon>
        <taxon>Vertebrata</taxon>
        <taxon>Euteleostomi</taxon>
        <taxon>Actinopterygii</taxon>
        <taxon>Neopterygii</taxon>
        <taxon>Teleostei</taxon>
        <taxon>Neoteleostei</taxon>
        <taxon>Acanthomorphata</taxon>
        <taxon>Eupercaria</taxon>
        <taxon>Labriformes</taxon>
        <taxon>Labridae</taxon>
        <taxon>Xyrichtys</taxon>
    </lineage>
</organism>
<dbReference type="SUPFAM" id="SSF64593">
    <property type="entry name" value="Intermediate filament protein, coiled coil region"/>
    <property type="match status" value="2"/>
</dbReference>
<protein>
    <submittedName>
        <fullName evidence="5">Keratin, type I cytoskeletal 13-like</fullName>
    </submittedName>
</protein>
<dbReference type="Gene3D" id="1.20.5.1160">
    <property type="entry name" value="Vasodilator-stimulated phosphoprotein"/>
    <property type="match status" value="1"/>
</dbReference>
<keyword evidence="6" id="KW-1185">Reference proteome</keyword>
<name>A0AAV1EYD5_XYRNO</name>
<dbReference type="Proteomes" id="UP001178508">
    <property type="component" value="Chromosome 3"/>
</dbReference>